<dbReference type="EMBL" id="BK029940">
    <property type="protein sequence ID" value="DAD55743.1"/>
    <property type="molecule type" value="Genomic_DNA"/>
</dbReference>
<accession>A0A8D9PEF4</accession>
<sequence>MQYQLTYCRYHGRLISSSLIPFYKTLDKHNFICYTCC</sequence>
<name>A0A8D9PEF4_9VIRU</name>
<reference evidence="1" key="1">
    <citation type="journal article" date="2021" name="Proc. Natl. Acad. Sci. U.S.A.">
        <title>A Catalog of Tens of Thousands of Viruses from Human Metagenomes Reveals Hidden Associations with Chronic Diseases.</title>
        <authorList>
            <person name="Tisza M.J."/>
            <person name="Buck C.B."/>
        </authorList>
    </citation>
    <scope>NUCLEOTIDE SEQUENCE</scope>
    <source>
        <strain evidence="1">CtOZu12</strain>
    </source>
</reference>
<organism evidence="1">
    <name type="scientific">Bacteriophage sp</name>
    <dbReference type="NCBI Taxonomy" id="38018"/>
    <lineage>
        <taxon>Viruses</taxon>
    </lineage>
</organism>
<protein>
    <submittedName>
        <fullName evidence="1">Uncharacterized protein</fullName>
    </submittedName>
</protein>
<proteinExistence type="predicted"/>
<evidence type="ECO:0000313" key="1">
    <source>
        <dbReference type="EMBL" id="DAD55743.1"/>
    </source>
</evidence>